<dbReference type="GO" id="GO:0001666">
    <property type="term" value="P:response to hypoxia"/>
    <property type="evidence" value="ECO:0007669"/>
    <property type="project" value="TreeGrafter"/>
</dbReference>
<comment type="pathway">
    <text evidence="2">Lipid metabolism.</text>
</comment>
<dbReference type="InterPro" id="IPR045034">
    <property type="entry name" value="O-acyltransferase_WSD1-like"/>
</dbReference>
<sequence>MSTTGDAPLDWGLSDFNAMEAVMWRAEADPTLSSTLMAVEELDRAPDWNRFVAAHEWGSRMVTRFRQRVDESRLSLGYPTWVTDDGFDIRHHVFRTSMDGASWQDVLDRAAALAQIPFDRNRSPWEVTLITDLQGGRAAYVLKLHHSTLDGAAGMQLIGRMHSPQREPTTDKPQPLPPTVARAGALASAVRRDVGILRRNVLRLPGMGRKALRPDRTVVDGARYLSSLRRVLGPVAAAPSPLLAIRDGRWRFVAVDVPTDALRGAAKAVGASMNDAYLAAVLGAFQRYHEAAGVPLETLALAMPVSLRRPDDPEGGNRFAGARLAGPLTIDDPAERMRAIGAAVRAVRDEVALDAIDAVAPVLARLPAPVLARMVSQVTSGSDVQASNVPGIRHDVFIAGAKVLRFYGFGPLPGCAAMLVLVSHGATCCVTVNHDAAAITEPDTFRRCLAEAFDEVLALGPGDARTEVRR</sequence>
<dbReference type="AlphaFoldDB" id="A0A6J7IZF6"/>
<evidence type="ECO:0000256" key="3">
    <source>
        <dbReference type="ARBA" id="ARBA00013244"/>
    </source>
</evidence>
<dbReference type="Gene3D" id="3.30.559.30">
    <property type="entry name" value="Nonribosomal peptide synthetase, condensation domain"/>
    <property type="match status" value="1"/>
</dbReference>
<gene>
    <name evidence="9" type="ORF">UFOPK3564_02665</name>
</gene>
<evidence type="ECO:0000256" key="2">
    <source>
        <dbReference type="ARBA" id="ARBA00005189"/>
    </source>
</evidence>
<dbReference type="InterPro" id="IPR009721">
    <property type="entry name" value="O-acyltransferase_WSD1_C"/>
</dbReference>
<proteinExistence type="predicted"/>
<dbReference type="GO" id="GO:0019432">
    <property type="term" value="P:triglyceride biosynthetic process"/>
    <property type="evidence" value="ECO:0007669"/>
    <property type="project" value="UniProtKB-UniPathway"/>
</dbReference>
<evidence type="ECO:0000256" key="6">
    <source>
        <dbReference type="ARBA" id="ARBA00048109"/>
    </source>
</evidence>
<dbReference type="UniPathway" id="UPA00282"/>
<comment type="catalytic activity">
    <reaction evidence="6">
        <text>an acyl-CoA + a 1,2-diacyl-sn-glycerol = a triacyl-sn-glycerol + CoA</text>
        <dbReference type="Rhea" id="RHEA:10868"/>
        <dbReference type="ChEBI" id="CHEBI:17815"/>
        <dbReference type="ChEBI" id="CHEBI:57287"/>
        <dbReference type="ChEBI" id="CHEBI:58342"/>
        <dbReference type="ChEBI" id="CHEBI:64615"/>
        <dbReference type="EC" id="2.3.1.20"/>
    </reaction>
</comment>
<feature type="domain" description="O-acyltransferase WSD1-like N-terminal" evidence="7">
    <location>
        <begin position="9"/>
        <end position="277"/>
    </location>
</feature>
<organism evidence="9">
    <name type="scientific">freshwater metagenome</name>
    <dbReference type="NCBI Taxonomy" id="449393"/>
    <lineage>
        <taxon>unclassified sequences</taxon>
        <taxon>metagenomes</taxon>
        <taxon>ecological metagenomes</taxon>
    </lineage>
</organism>
<dbReference type="PANTHER" id="PTHR31650:SF1">
    <property type="entry name" value="WAX ESTER SYNTHASE_DIACYLGLYCEROL ACYLTRANSFERASE 4-RELATED"/>
    <property type="match status" value="1"/>
</dbReference>
<dbReference type="PANTHER" id="PTHR31650">
    <property type="entry name" value="O-ACYLTRANSFERASE (WSD1-LIKE) FAMILY PROTEIN"/>
    <property type="match status" value="1"/>
</dbReference>
<dbReference type="SUPFAM" id="SSF52777">
    <property type="entry name" value="CoA-dependent acyltransferases"/>
    <property type="match status" value="2"/>
</dbReference>
<dbReference type="Pfam" id="PF06974">
    <property type="entry name" value="WS_DGAT_C"/>
    <property type="match status" value="1"/>
</dbReference>
<protein>
    <recommendedName>
        <fullName evidence="3">diacylglycerol O-acyltransferase</fullName>
        <ecNumber evidence="3">2.3.1.20</ecNumber>
    </recommendedName>
</protein>
<dbReference type="GO" id="GO:0071731">
    <property type="term" value="P:response to nitric oxide"/>
    <property type="evidence" value="ECO:0007669"/>
    <property type="project" value="TreeGrafter"/>
</dbReference>
<evidence type="ECO:0000259" key="7">
    <source>
        <dbReference type="Pfam" id="PF03007"/>
    </source>
</evidence>
<dbReference type="GO" id="GO:0005886">
    <property type="term" value="C:plasma membrane"/>
    <property type="evidence" value="ECO:0007669"/>
    <property type="project" value="TreeGrafter"/>
</dbReference>
<feature type="domain" description="O-acyltransferase WSD1 C-terminal" evidence="8">
    <location>
        <begin position="316"/>
        <end position="455"/>
    </location>
</feature>
<dbReference type="Gene3D" id="3.30.559.10">
    <property type="entry name" value="Chloramphenicol acetyltransferase-like domain"/>
    <property type="match status" value="1"/>
</dbReference>
<evidence type="ECO:0000256" key="1">
    <source>
        <dbReference type="ARBA" id="ARBA00004771"/>
    </source>
</evidence>
<comment type="pathway">
    <text evidence="1">Glycerolipid metabolism; triacylglycerol biosynthesis.</text>
</comment>
<dbReference type="InterPro" id="IPR004255">
    <property type="entry name" value="O-acyltransferase_WSD1_N"/>
</dbReference>
<evidence type="ECO:0000259" key="8">
    <source>
        <dbReference type="Pfam" id="PF06974"/>
    </source>
</evidence>
<keyword evidence="4" id="KW-0808">Transferase</keyword>
<reference evidence="9" key="1">
    <citation type="submission" date="2020-05" db="EMBL/GenBank/DDBJ databases">
        <authorList>
            <person name="Chiriac C."/>
            <person name="Salcher M."/>
            <person name="Ghai R."/>
            <person name="Kavagutti S V."/>
        </authorList>
    </citation>
    <scope>NUCLEOTIDE SEQUENCE</scope>
</reference>
<dbReference type="InterPro" id="IPR023213">
    <property type="entry name" value="CAT-like_dom_sf"/>
</dbReference>
<dbReference type="GO" id="GO:0051701">
    <property type="term" value="P:biological process involved in interaction with host"/>
    <property type="evidence" value="ECO:0007669"/>
    <property type="project" value="TreeGrafter"/>
</dbReference>
<dbReference type="GO" id="GO:0004144">
    <property type="term" value="F:diacylglycerol O-acyltransferase activity"/>
    <property type="evidence" value="ECO:0007669"/>
    <property type="project" value="UniProtKB-EC"/>
</dbReference>
<dbReference type="Pfam" id="PF03007">
    <property type="entry name" value="WS_DGAT_cat"/>
    <property type="match status" value="1"/>
</dbReference>
<dbReference type="EMBL" id="CAFBMK010000202">
    <property type="protein sequence ID" value="CAB4936325.1"/>
    <property type="molecule type" value="Genomic_DNA"/>
</dbReference>
<dbReference type="EC" id="2.3.1.20" evidence="3"/>
<evidence type="ECO:0000313" key="9">
    <source>
        <dbReference type="EMBL" id="CAB4936325.1"/>
    </source>
</evidence>
<evidence type="ECO:0000256" key="4">
    <source>
        <dbReference type="ARBA" id="ARBA00022679"/>
    </source>
</evidence>
<accession>A0A6J7IZF6</accession>
<name>A0A6J7IZF6_9ZZZZ</name>
<keyword evidence="5" id="KW-0012">Acyltransferase</keyword>
<evidence type="ECO:0000256" key="5">
    <source>
        <dbReference type="ARBA" id="ARBA00023315"/>
    </source>
</evidence>